<evidence type="ECO:0000313" key="3">
    <source>
        <dbReference type="Proteomes" id="UP001482620"/>
    </source>
</evidence>
<keyword evidence="1" id="KW-0472">Membrane</keyword>
<reference evidence="2 3" key="1">
    <citation type="submission" date="2021-06" db="EMBL/GenBank/DDBJ databases">
        <authorList>
            <person name="Palmer J.M."/>
        </authorList>
    </citation>
    <scope>NUCLEOTIDE SEQUENCE [LARGE SCALE GENOMIC DNA]</scope>
    <source>
        <strain evidence="3">if_2019</strain>
        <tissue evidence="2">Muscle</tissue>
    </source>
</reference>
<dbReference type="Proteomes" id="UP001482620">
    <property type="component" value="Unassembled WGS sequence"/>
</dbReference>
<feature type="transmembrane region" description="Helical" evidence="1">
    <location>
        <begin position="37"/>
        <end position="58"/>
    </location>
</feature>
<feature type="transmembrane region" description="Helical" evidence="1">
    <location>
        <begin position="70"/>
        <end position="88"/>
    </location>
</feature>
<evidence type="ECO:0000256" key="1">
    <source>
        <dbReference type="SAM" id="Phobius"/>
    </source>
</evidence>
<proteinExistence type="predicted"/>
<accession>A0ABV0TYA0</accession>
<keyword evidence="1" id="KW-1133">Transmembrane helix</keyword>
<protein>
    <submittedName>
        <fullName evidence="2">Uncharacterized protein</fullName>
    </submittedName>
</protein>
<sequence>MAFTVKTKSSHNRYTQLLVADTGIFPSFFDASEDLGWIAWSCPVTELDAVLFFCFCPVFAHMHSLIHCSFYPLMLLLAFSIWLAVYSTQMEFVSSDSQQILIQSKINSVVHDKTMFANNST</sequence>
<gene>
    <name evidence="2" type="ORF">ILYODFUR_023489</name>
</gene>
<comment type="caution">
    <text evidence="2">The sequence shown here is derived from an EMBL/GenBank/DDBJ whole genome shotgun (WGS) entry which is preliminary data.</text>
</comment>
<name>A0ABV0TYA0_9TELE</name>
<organism evidence="2 3">
    <name type="scientific">Ilyodon furcidens</name>
    <name type="common">goldbreast splitfin</name>
    <dbReference type="NCBI Taxonomy" id="33524"/>
    <lineage>
        <taxon>Eukaryota</taxon>
        <taxon>Metazoa</taxon>
        <taxon>Chordata</taxon>
        <taxon>Craniata</taxon>
        <taxon>Vertebrata</taxon>
        <taxon>Euteleostomi</taxon>
        <taxon>Actinopterygii</taxon>
        <taxon>Neopterygii</taxon>
        <taxon>Teleostei</taxon>
        <taxon>Neoteleostei</taxon>
        <taxon>Acanthomorphata</taxon>
        <taxon>Ovalentaria</taxon>
        <taxon>Atherinomorphae</taxon>
        <taxon>Cyprinodontiformes</taxon>
        <taxon>Goodeidae</taxon>
        <taxon>Ilyodon</taxon>
    </lineage>
</organism>
<evidence type="ECO:0000313" key="2">
    <source>
        <dbReference type="EMBL" id="MEQ2237479.1"/>
    </source>
</evidence>
<dbReference type="EMBL" id="JAHRIQ010049034">
    <property type="protein sequence ID" value="MEQ2237479.1"/>
    <property type="molecule type" value="Genomic_DNA"/>
</dbReference>
<keyword evidence="3" id="KW-1185">Reference proteome</keyword>
<keyword evidence="1" id="KW-0812">Transmembrane</keyword>